<dbReference type="RefSeq" id="WP_267449471.1">
    <property type="nucleotide sequence ID" value="NZ_JANDBG010000025.1"/>
</dbReference>
<dbReference type="EMBL" id="JANDBG010000025">
    <property type="protein sequence ID" value="MCX9004149.1"/>
    <property type="molecule type" value="Genomic_DNA"/>
</dbReference>
<name>A0AAW5WA76_9ENTR</name>
<comment type="caution">
    <text evidence="5">The sequence shown here is derived from an EMBL/GenBank/DDBJ whole genome shotgun (WGS) entry which is preliminary data.</text>
</comment>
<reference evidence="5" key="1">
    <citation type="submission" date="2022-07" db="EMBL/GenBank/DDBJ databases">
        <title>Genome Sequence of Citrobacter portucalensis from Edible Snails.</title>
        <authorList>
            <person name="Okafor A.C."/>
            <person name="Ogbo F.C."/>
            <person name="Ruppitsch W."/>
            <person name="Allerberger F."/>
        </authorList>
    </citation>
    <scope>NUCLEOTIDE SEQUENCE</scope>
    <source>
        <strain evidence="5">Igbk 7</strain>
    </source>
</reference>
<dbReference type="EC" id="2.4.-.-" evidence="5"/>
<evidence type="ECO:0000313" key="6">
    <source>
        <dbReference type="Proteomes" id="UP001207430"/>
    </source>
</evidence>
<dbReference type="PANTHER" id="PTHR43685:SF5">
    <property type="entry name" value="GLYCOSYLTRANSFERASE EPSE-RELATED"/>
    <property type="match status" value="1"/>
</dbReference>
<dbReference type="AlphaFoldDB" id="A0AAW5WA76"/>
<protein>
    <submittedName>
        <fullName evidence="5">Glycosyltransferase</fullName>
        <ecNumber evidence="5">2.4.-.-</ecNumber>
    </submittedName>
</protein>
<dbReference type="Gene3D" id="3.90.550.10">
    <property type="entry name" value="Spore Coat Polysaccharide Biosynthesis Protein SpsA, Chain A"/>
    <property type="match status" value="1"/>
</dbReference>
<comment type="similarity">
    <text evidence="1">Belongs to the glycosyltransferase 2 family.</text>
</comment>
<dbReference type="Proteomes" id="UP001207430">
    <property type="component" value="Unassembled WGS sequence"/>
</dbReference>
<accession>A0AAW5WA76</accession>
<sequence>MCAKLSCMNEKNKFTVLMSLYFKEKPGALNDCLKSLNDQTIRIDEIVIVYDGPISSELNEVVMNWCELLPIKIYKLSDNLGLGDALNYGIQNCCNELVARMDTDDICLPNRFEKQMAYMIENPNVTLVGGAIEEFDEMMCASLGIRFTKENHEDIIEYAIKKNPFNHMTVMFRKKDIQNAGGYQKHMFMEDYNLWLRILSKGYKTYNFPDVLVRARTGANMIRRRKGLRYIKSEYQLLKLKRTLGFGSLAKSYFLFIIRVIPRLLPAFLLSRAYQFLRK</sequence>
<organism evidence="5 6">
    <name type="scientific">Citrobacter portucalensis</name>
    <dbReference type="NCBI Taxonomy" id="1639133"/>
    <lineage>
        <taxon>Bacteria</taxon>
        <taxon>Pseudomonadati</taxon>
        <taxon>Pseudomonadota</taxon>
        <taxon>Gammaproteobacteria</taxon>
        <taxon>Enterobacterales</taxon>
        <taxon>Enterobacteriaceae</taxon>
        <taxon>Citrobacter</taxon>
        <taxon>Citrobacter freundii complex</taxon>
    </lineage>
</organism>
<dbReference type="SUPFAM" id="SSF53448">
    <property type="entry name" value="Nucleotide-diphospho-sugar transferases"/>
    <property type="match status" value="1"/>
</dbReference>
<dbReference type="InterPro" id="IPR050834">
    <property type="entry name" value="Glycosyltransf_2"/>
</dbReference>
<keyword evidence="3 5" id="KW-0808">Transferase</keyword>
<keyword evidence="2 5" id="KW-0328">Glycosyltransferase</keyword>
<proteinExistence type="inferred from homology"/>
<dbReference type="Pfam" id="PF00535">
    <property type="entry name" value="Glycos_transf_2"/>
    <property type="match status" value="1"/>
</dbReference>
<dbReference type="InterPro" id="IPR001173">
    <property type="entry name" value="Glyco_trans_2-like"/>
</dbReference>
<evidence type="ECO:0000256" key="2">
    <source>
        <dbReference type="ARBA" id="ARBA00022676"/>
    </source>
</evidence>
<dbReference type="InterPro" id="IPR029044">
    <property type="entry name" value="Nucleotide-diphossugar_trans"/>
</dbReference>
<evidence type="ECO:0000256" key="3">
    <source>
        <dbReference type="ARBA" id="ARBA00022679"/>
    </source>
</evidence>
<evidence type="ECO:0000259" key="4">
    <source>
        <dbReference type="Pfam" id="PF00535"/>
    </source>
</evidence>
<dbReference type="PANTHER" id="PTHR43685">
    <property type="entry name" value="GLYCOSYLTRANSFERASE"/>
    <property type="match status" value="1"/>
</dbReference>
<evidence type="ECO:0000256" key="1">
    <source>
        <dbReference type="ARBA" id="ARBA00006739"/>
    </source>
</evidence>
<evidence type="ECO:0000313" key="5">
    <source>
        <dbReference type="EMBL" id="MCX9004149.1"/>
    </source>
</evidence>
<gene>
    <name evidence="5" type="ORF">NLN86_21200</name>
</gene>
<dbReference type="GO" id="GO:0016757">
    <property type="term" value="F:glycosyltransferase activity"/>
    <property type="evidence" value="ECO:0007669"/>
    <property type="project" value="UniProtKB-KW"/>
</dbReference>
<feature type="domain" description="Glycosyltransferase 2-like" evidence="4">
    <location>
        <begin position="22"/>
        <end position="144"/>
    </location>
</feature>